<evidence type="ECO:0000313" key="1">
    <source>
        <dbReference type="EMBL" id="EHQ06158.1"/>
    </source>
</evidence>
<gene>
    <name evidence="1" type="ORF">Lepil_1469</name>
</gene>
<organism evidence="1 2">
    <name type="scientific">Leptonema illini DSM 21528</name>
    <dbReference type="NCBI Taxonomy" id="929563"/>
    <lineage>
        <taxon>Bacteria</taxon>
        <taxon>Pseudomonadati</taxon>
        <taxon>Spirochaetota</taxon>
        <taxon>Spirochaetia</taxon>
        <taxon>Leptospirales</taxon>
        <taxon>Leptospiraceae</taxon>
        <taxon>Leptonema</taxon>
    </lineage>
</organism>
<dbReference type="SUPFAM" id="SSF69635">
    <property type="entry name" value="Type III secretory system chaperone-like"/>
    <property type="match status" value="1"/>
</dbReference>
<accession>H2CKS4</accession>
<evidence type="ECO:0000313" key="2">
    <source>
        <dbReference type="Proteomes" id="UP000005737"/>
    </source>
</evidence>
<dbReference type="HOGENOM" id="CLU_635630_0_0_12"/>
<sequence>MTSDIRSATDGSDAAEFSPHRFPSYHRPFYPAVRNRFKPPEQWDQVEALYDSARYTETLEALFDYIDTDLLKKFKGPEGMIVPHGSLTVFVQWDEQGFEVRAPFVRLPKTARAPSLRQTLELNFSTLMLARLQLTGEELEFTYSCSLEECEPSKIYAVLKEICINGDGYDDEFIRRLGSERIMPVRARFPQADELGRVRQVFNGIVEEALQYVRFYERKRMFGYAMQFAGLFLKKIDYAVAPQGRIRAEIEDAIERMNEDLLPSVALGLVRDVFDQLSGLSVEEFTECVYQPGIFIPYRNLLTLNNLQQRLEETQKMARTSLGNADFIGAALAQGGVFYHLLYESDPPAPAIPLLEEGLEKASGLSWKEAATVLRLQLQKILELEEIGSGSEPPGTLTVQEARNE</sequence>
<dbReference type="STRING" id="183.GCA_002009735_00485"/>
<dbReference type="AlphaFoldDB" id="H2CKS4"/>
<proteinExistence type="predicted"/>
<dbReference type="Gene3D" id="3.30.1460.10">
    <property type="match status" value="1"/>
</dbReference>
<keyword evidence="2" id="KW-1185">Reference proteome</keyword>
<reference evidence="1 2" key="1">
    <citation type="submission" date="2011-10" db="EMBL/GenBank/DDBJ databases">
        <title>The Improved High-Quality Draft genome of Leptonema illini DSM 21528.</title>
        <authorList>
            <consortium name="US DOE Joint Genome Institute (JGI-PGF)"/>
            <person name="Lucas S."/>
            <person name="Copeland A."/>
            <person name="Lapidus A."/>
            <person name="Glavina del Rio T."/>
            <person name="Dalin E."/>
            <person name="Tice H."/>
            <person name="Bruce D."/>
            <person name="Goodwin L."/>
            <person name="Pitluck S."/>
            <person name="Peters L."/>
            <person name="Mikhailova N."/>
            <person name="Held B."/>
            <person name="Kyrpides N."/>
            <person name="Mavromatis K."/>
            <person name="Ivanova N."/>
            <person name="Markowitz V."/>
            <person name="Cheng J.-F."/>
            <person name="Hugenholtz P."/>
            <person name="Woyke T."/>
            <person name="Wu D."/>
            <person name="Gronow S."/>
            <person name="Wellnitz S."/>
            <person name="Brambilla E.-M."/>
            <person name="Klenk H.-P."/>
            <person name="Eisen J.A."/>
        </authorList>
    </citation>
    <scope>NUCLEOTIDE SEQUENCE [LARGE SCALE GENOMIC DNA]</scope>
    <source>
        <strain evidence="1 2">DSM 21528</strain>
    </source>
</reference>
<dbReference type="EMBL" id="JH597773">
    <property type="protein sequence ID" value="EHQ06158.1"/>
    <property type="molecule type" value="Genomic_DNA"/>
</dbReference>
<dbReference type="RefSeq" id="WP_002771416.1">
    <property type="nucleotide sequence ID" value="NZ_JH597773.1"/>
</dbReference>
<name>H2CKS4_9LEPT</name>
<dbReference type="Proteomes" id="UP000005737">
    <property type="component" value="Unassembled WGS sequence"/>
</dbReference>
<protein>
    <submittedName>
        <fullName evidence="1">Uncharacterized protein</fullName>
    </submittedName>
</protein>